<dbReference type="InterPro" id="IPR006121">
    <property type="entry name" value="HMA_dom"/>
</dbReference>
<dbReference type="CDD" id="cd00371">
    <property type="entry name" value="HMA"/>
    <property type="match status" value="1"/>
</dbReference>
<name>A0ABV3QUF9_9HYPH</name>
<keyword evidence="3" id="KW-1185">Reference proteome</keyword>
<sequence>MIIHLKVSGIHCGGCANAIRAALAATPAVTSTSIDIASGRVAVETATAIDDATLIAAVEAAGYEASVER</sequence>
<dbReference type="EMBL" id="JBFOCI010000001">
    <property type="protein sequence ID" value="MEW9804538.1"/>
    <property type="molecule type" value="Genomic_DNA"/>
</dbReference>
<organism evidence="2 3">
    <name type="scientific">Mesorhizobium marinum</name>
    <dbReference type="NCBI Taxonomy" id="3228790"/>
    <lineage>
        <taxon>Bacteria</taxon>
        <taxon>Pseudomonadati</taxon>
        <taxon>Pseudomonadota</taxon>
        <taxon>Alphaproteobacteria</taxon>
        <taxon>Hyphomicrobiales</taxon>
        <taxon>Phyllobacteriaceae</taxon>
        <taxon>Mesorhizobium</taxon>
    </lineage>
</organism>
<dbReference type="InterPro" id="IPR036163">
    <property type="entry name" value="HMA_dom_sf"/>
</dbReference>
<feature type="domain" description="HMA" evidence="1">
    <location>
        <begin position="1"/>
        <end position="66"/>
    </location>
</feature>
<evidence type="ECO:0000259" key="1">
    <source>
        <dbReference type="PROSITE" id="PS50846"/>
    </source>
</evidence>
<dbReference type="RefSeq" id="WP_367721587.1">
    <property type="nucleotide sequence ID" value="NZ_JBFOCI010000001.1"/>
</dbReference>
<reference evidence="2 3" key="1">
    <citation type="submission" date="2024-06" db="EMBL/GenBank/DDBJ databases">
        <authorList>
            <person name="Tuo L."/>
        </authorList>
    </citation>
    <scope>NUCLEOTIDE SEQUENCE [LARGE SCALE GENOMIC DNA]</scope>
    <source>
        <strain evidence="2 3">ZMM04-5</strain>
    </source>
</reference>
<evidence type="ECO:0000313" key="2">
    <source>
        <dbReference type="EMBL" id="MEW9804538.1"/>
    </source>
</evidence>
<dbReference type="Pfam" id="PF00403">
    <property type="entry name" value="HMA"/>
    <property type="match status" value="1"/>
</dbReference>
<evidence type="ECO:0000313" key="3">
    <source>
        <dbReference type="Proteomes" id="UP001556196"/>
    </source>
</evidence>
<dbReference type="Proteomes" id="UP001556196">
    <property type="component" value="Unassembled WGS sequence"/>
</dbReference>
<dbReference type="Gene3D" id="3.30.70.100">
    <property type="match status" value="1"/>
</dbReference>
<comment type="caution">
    <text evidence="2">The sequence shown here is derived from an EMBL/GenBank/DDBJ whole genome shotgun (WGS) entry which is preliminary data.</text>
</comment>
<accession>A0ABV3QUF9</accession>
<protein>
    <submittedName>
        <fullName evidence="2">Heavy-metal-associated domain-containing protein</fullName>
    </submittedName>
</protein>
<dbReference type="PROSITE" id="PS50846">
    <property type="entry name" value="HMA_2"/>
    <property type="match status" value="1"/>
</dbReference>
<proteinExistence type="predicted"/>
<dbReference type="SUPFAM" id="SSF55008">
    <property type="entry name" value="HMA, heavy metal-associated domain"/>
    <property type="match status" value="1"/>
</dbReference>
<gene>
    <name evidence="2" type="ORF">ABUE31_00885</name>
</gene>